<name>A0ABR0X9M2_REHGL</name>
<feature type="region of interest" description="Disordered" evidence="3">
    <location>
        <begin position="686"/>
        <end position="712"/>
    </location>
</feature>
<evidence type="ECO:0000313" key="4">
    <source>
        <dbReference type="EMBL" id="KAK6155410.1"/>
    </source>
</evidence>
<feature type="region of interest" description="Disordered" evidence="3">
    <location>
        <begin position="740"/>
        <end position="774"/>
    </location>
</feature>
<evidence type="ECO:0000256" key="2">
    <source>
        <dbReference type="SAM" id="Coils"/>
    </source>
</evidence>
<evidence type="ECO:0008006" key="6">
    <source>
        <dbReference type="Google" id="ProtNLM"/>
    </source>
</evidence>
<evidence type="ECO:0000256" key="3">
    <source>
        <dbReference type="SAM" id="MobiDB-lite"/>
    </source>
</evidence>
<feature type="compositionally biased region" description="Polar residues" evidence="3">
    <location>
        <begin position="21"/>
        <end position="35"/>
    </location>
</feature>
<reference evidence="4 5" key="1">
    <citation type="journal article" date="2021" name="Comput. Struct. Biotechnol. J.">
        <title>De novo genome assembly of the potent medicinal plant Rehmannia glutinosa using nanopore technology.</title>
        <authorList>
            <person name="Ma L."/>
            <person name="Dong C."/>
            <person name="Song C."/>
            <person name="Wang X."/>
            <person name="Zheng X."/>
            <person name="Niu Y."/>
            <person name="Chen S."/>
            <person name="Feng W."/>
        </authorList>
    </citation>
    <scope>NUCLEOTIDE SEQUENCE [LARGE SCALE GENOMIC DNA]</scope>
    <source>
        <strain evidence="4">DH-2019</strain>
    </source>
</reference>
<sequence>MDKFTLRTAFFNTRVEVRTPVSGTPNAKPSPATTTRVRKSSKGVAKPSADSTSSSLQNARLSADQSPGSVTSKPILDKPSPKLITATDKKATRLSKPLDLQAELDQAQEDLKKANEKLVVVAKQKAKAVKKVNEAHKLSEETNKKLREALDAQKRAEDNSEIEKFRAVELERAGIEAAQIKDEKWQKEIESVRNEHALDLAALLSTNQELQKVKQELMMSCDAKNQALSHADMATKIAEIHAEKAKSLSAELAIENDKLVSELELEIEKAKFCEEKLVEKEAVLEKVSVDLDTAKMAEFYAGNLVKELHEKAEELKFQSEELKKSEKSKSESLELVMKQLEKNHGLLHDAKSQIPILKKNVDSMEISSKRLKEDLAESERRVEQAKEEAYEMVKKFEFLESELETVKEEKTWASKNEKLAADSVQTLSEEKTKLVNELETVKDEEKKSKKALESLASALHEVSSEARDAKEKLFSIQVENEMHKTQINDLRVVLKETSEKYESILDDAKHEIDALTNSIEQSKHDYCNLKAELEETELRLMNSVKKSEQENSGMEVEISRLVNLIKAAEEEACATRENEARWKNSFQEANSEVIHLKKVIGEAKAEKVRLKEGSINRENETRKINVENEELRKREVASLIKVEVLSNLLEETLANKKQQEENGELTDCEKDYDVLKWTSFMSVNEKPTEDDDEFVQNSNGNKLKEGEEGEREISDSLEVDLKMWESCKIDEKDFSIEGVREEESFEDSKVEDGGSCTENVDNGGSSPLKLQNEKKKKNALLGKIGSLLKKGNSNLK</sequence>
<feature type="region of interest" description="Disordered" evidence="3">
    <location>
        <begin position="19"/>
        <end position="94"/>
    </location>
</feature>
<feature type="compositionally biased region" description="Basic and acidic residues" evidence="3">
    <location>
        <begin position="702"/>
        <end position="712"/>
    </location>
</feature>
<proteinExistence type="predicted"/>
<feature type="compositionally biased region" description="Polar residues" evidence="3">
    <location>
        <begin position="49"/>
        <end position="72"/>
    </location>
</feature>
<accession>A0ABR0X9M2</accession>
<dbReference type="EMBL" id="JABTTQ020000005">
    <property type="protein sequence ID" value="KAK6155410.1"/>
    <property type="molecule type" value="Genomic_DNA"/>
</dbReference>
<comment type="caution">
    <text evidence="4">The sequence shown here is derived from an EMBL/GenBank/DDBJ whole genome shotgun (WGS) entry which is preliminary data.</text>
</comment>
<feature type="compositionally biased region" description="Polar residues" evidence="3">
    <location>
        <begin position="756"/>
        <end position="769"/>
    </location>
</feature>
<dbReference type="Proteomes" id="UP001318860">
    <property type="component" value="Unassembled WGS sequence"/>
</dbReference>
<feature type="coiled-coil region" evidence="2">
    <location>
        <begin position="305"/>
        <end position="472"/>
    </location>
</feature>
<keyword evidence="1 2" id="KW-0175">Coiled coil</keyword>
<gene>
    <name evidence="4" type="ORF">DH2020_009658</name>
</gene>
<dbReference type="PANTHER" id="PTHR23160:SF20">
    <property type="entry name" value="OS02G0439200 PROTEIN"/>
    <property type="match status" value="1"/>
</dbReference>
<feature type="coiled-coil region" evidence="2">
    <location>
        <begin position="97"/>
        <end position="195"/>
    </location>
</feature>
<evidence type="ECO:0000313" key="5">
    <source>
        <dbReference type="Proteomes" id="UP001318860"/>
    </source>
</evidence>
<feature type="compositionally biased region" description="Basic and acidic residues" evidence="3">
    <location>
        <begin position="740"/>
        <end position="752"/>
    </location>
</feature>
<keyword evidence="5" id="KW-1185">Reference proteome</keyword>
<dbReference type="PANTHER" id="PTHR23160">
    <property type="entry name" value="SYNAPTONEMAL COMPLEX PROTEIN-RELATED"/>
    <property type="match status" value="1"/>
</dbReference>
<evidence type="ECO:0000256" key="1">
    <source>
        <dbReference type="ARBA" id="ARBA00023054"/>
    </source>
</evidence>
<protein>
    <recommendedName>
        <fullName evidence="6">WEB family protein</fullName>
    </recommendedName>
</protein>
<feature type="coiled-coil region" evidence="2">
    <location>
        <begin position="498"/>
        <end position="571"/>
    </location>
</feature>
<organism evidence="4 5">
    <name type="scientific">Rehmannia glutinosa</name>
    <name type="common">Chinese foxglove</name>
    <dbReference type="NCBI Taxonomy" id="99300"/>
    <lineage>
        <taxon>Eukaryota</taxon>
        <taxon>Viridiplantae</taxon>
        <taxon>Streptophyta</taxon>
        <taxon>Embryophyta</taxon>
        <taxon>Tracheophyta</taxon>
        <taxon>Spermatophyta</taxon>
        <taxon>Magnoliopsida</taxon>
        <taxon>eudicotyledons</taxon>
        <taxon>Gunneridae</taxon>
        <taxon>Pentapetalae</taxon>
        <taxon>asterids</taxon>
        <taxon>lamiids</taxon>
        <taxon>Lamiales</taxon>
        <taxon>Orobanchaceae</taxon>
        <taxon>Rehmannieae</taxon>
        <taxon>Rehmannia</taxon>
    </lineage>
</organism>